<proteinExistence type="predicted"/>
<feature type="transmembrane region" description="Helical" evidence="1">
    <location>
        <begin position="14"/>
        <end position="36"/>
    </location>
</feature>
<keyword evidence="1" id="KW-1133">Transmembrane helix</keyword>
<evidence type="ECO:0000313" key="2">
    <source>
        <dbReference type="EMBL" id="SFT41077.1"/>
    </source>
</evidence>
<keyword evidence="1" id="KW-0812">Transmembrane</keyword>
<sequence>MYELAAVRAKLSQIILNLLILFSVVVLWLTVVEVVLKCLVIKGPI</sequence>
<dbReference type="RefSeq" id="WP_220445926.1">
    <property type="nucleotide sequence ID" value="NZ_FPAO01000002.1"/>
</dbReference>
<keyword evidence="3" id="KW-1185">Reference proteome</keyword>
<dbReference type="Proteomes" id="UP000323733">
    <property type="component" value="Unassembled WGS sequence"/>
</dbReference>
<reference evidence="2 3" key="1">
    <citation type="submission" date="2016-10" db="EMBL/GenBank/DDBJ databases">
        <authorList>
            <person name="Varghese N."/>
            <person name="Submissions S."/>
        </authorList>
    </citation>
    <scope>NUCLEOTIDE SEQUENCE [LARGE SCALE GENOMIC DNA]</scope>
    <source>
        <strain evidence="2 3">DSM 11855</strain>
    </source>
</reference>
<evidence type="ECO:0000313" key="3">
    <source>
        <dbReference type="Proteomes" id="UP000323733"/>
    </source>
</evidence>
<keyword evidence="1" id="KW-0472">Membrane</keyword>
<organism evidence="2 3">
    <name type="scientific">Methanosarcina thermophila</name>
    <dbReference type="NCBI Taxonomy" id="2210"/>
    <lineage>
        <taxon>Archaea</taxon>
        <taxon>Methanobacteriati</taxon>
        <taxon>Methanobacteriota</taxon>
        <taxon>Stenosarchaea group</taxon>
        <taxon>Methanomicrobia</taxon>
        <taxon>Methanosarcinales</taxon>
        <taxon>Methanosarcinaceae</taxon>
        <taxon>Methanosarcina</taxon>
    </lineage>
</organism>
<dbReference type="EMBL" id="FPAO01000002">
    <property type="protein sequence ID" value="SFT41077.1"/>
    <property type="molecule type" value="Genomic_DNA"/>
</dbReference>
<dbReference type="AlphaFoldDB" id="A0A1I6XSJ1"/>
<name>A0A1I6XSJ1_METTE</name>
<gene>
    <name evidence="2" type="ORF">SAMN02910340_00545</name>
</gene>
<evidence type="ECO:0000256" key="1">
    <source>
        <dbReference type="SAM" id="Phobius"/>
    </source>
</evidence>
<protein>
    <submittedName>
        <fullName evidence="2">Uncharacterized protein</fullName>
    </submittedName>
</protein>
<accession>A0A1I6XSJ1</accession>